<keyword evidence="10 11" id="KW-0119">Carbohydrate metabolism</keyword>
<evidence type="ECO:0000256" key="1">
    <source>
        <dbReference type="ARBA" id="ARBA00001782"/>
    </source>
</evidence>
<feature type="active site" description="Proton acceptor" evidence="10 12">
    <location>
        <position position="35"/>
    </location>
</feature>
<evidence type="ECO:0000256" key="4">
    <source>
        <dbReference type="ARBA" id="ARBA00001947"/>
    </source>
</evidence>
<protein>
    <recommendedName>
        <fullName evidence="7 10">Ribulose-phosphate 3-epimerase</fullName>
        <ecNumber evidence="7 10">5.1.3.1</ecNumber>
    </recommendedName>
</protein>
<feature type="binding site" evidence="10 13">
    <location>
        <position position="66"/>
    </location>
    <ligand>
        <name>a divalent metal cation</name>
        <dbReference type="ChEBI" id="CHEBI:60240"/>
    </ligand>
</feature>
<dbReference type="InterPro" id="IPR000056">
    <property type="entry name" value="Ribul_P_3_epim-like"/>
</dbReference>
<keyword evidence="13" id="KW-0464">Manganese</keyword>
<feature type="binding site" evidence="10 14">
    <location>
        <position position="8"/>
    </location>
    <ligand>
        <name>substrate</name>
    </ligand>
</feature>
<gene>
    <name evidence="10" type="primary">rpe</name>
    <name evidence="15" type="ORF">CH341_03430</name>
</gene>
<dbReference type="EC" id="5.1.3.1" evidence="7 10"/>
<comment type="cofactor">
    <cofactor evidence="4">
        <name>Zn(2+)</name>
        <dbReference type="ChEBI" id="CHEBI:29105"/>
    </cofactor>
</comment>
<feature type="binding site" evidence="10 14">
    <location>
        <begin position="142"/>
        <end position="145"/>
    </location>
    <ligand>
        <name>substrate</name>
    </ligand>
</feature>
<dbReference type="RefSeq" id="WP_111417630.1">
    <property type="nucleotide sequence ID" value="NZ_NPEX01000013.1"/>
</dbReference>
<keyword evidence="16" id="KW-1185">Reference proteome</keyword>
<evidence type="ECO:0000256" key="14">
    <source>
        <dbReference type="PIRSR" id="PIRSR001461-3"/>
    </source>
</evidence>
<keyword evidence="13" id="KW-0862">Zinc</keyword>
<evidence type="ECO:0000256" key="7">
    <source>
        <dbReference type="ARBA" id="ARBA00013188"/>
    </source>
</evidence>
<evidence type="ECO:0000256" key="9">
    <source>
        <dbReference type="ARBA" id="ARBA00023235"/>
    </source>
</evidence>
<sequence length="230" mass="23986">MNTVIAPSILSADFSRLGAEIAAVEAAGADWIHFDVMDNHFVPNLTFGPMVLKAVRPHTTMPIDVHLMVQPVDALVEGFAAAGADLISVHVEACPHLDRTLQLIRSKGKQVGVVINPATPAHALDCVLPQVDLVLLMTVNPGFAGQAFIRPVLDKVRVVRAMIDAIGLPIRLQVDGGVTPDTIGEVAAAGADTFVAGSAIFGKPDYAEAIAALRRGAAAAHTAAAMRVAV</sequence>
<dbReference type="GO" id="GO:0019323">
    <property type="term" value="P:pentose catabolic process"/>
    <property type="evidence" value="ECO:0007669"/>
    <property type="project" value="UniProtKB-UniRule"/>
</dbReference>
<comment type="caution">
    <text evidence="15">The sequence shown here is derived from an EMBL/GenBank/DDBJ whole genome shotgun (WGS) entry which is preliminary data.</text>
</comment>
<evidence type="ECO:0000313" key="16">
    <source>
        <dbReference type="Proteomes" id="UP000249130"/>
    </source>
</evidence>
<dbReference type="GO" id="GO:0004750">
    <property type="term" value="F:D-ribulose-phosphate 3-epimerase activity"/>
    <property type="evidence" value="ECO:0007669"/>
    <property type="project" value="UniProtKB-UniRule"/>
</dbReference>
<dbReference type="CDD" id="cd00429">
    <property type="entry name" value="RPE"/>
    <property type="match status" value="1"/>
</dbReference>
<evidence type="ECO:0000256" key="13">
    <source>
        <dbReference type="PIRSR" id="PIRSR001461-2"/>
    </source>
</evidence>
<feature type="binding site" evidence="10 13">
    <location>
        <position position="35"/>
    </location>
    <ligand>
        <name>a divalent metal cation</name>
        <dbReference type="ChEBI" id="CHEBI:60240"/>
    </ligand>
</feature>
<comment type="cofactor">
    <cofactor evidence="5">
        <name>Fe(2+)</name>
        <dbReference type="ChEBI" id="CHEBI:29033"/>
    </cofactor>
</comment>
<dbReference type="Gene3D" id="3.20.20.70">
    <property type="entry name" value="Aldolase class I"/>
    <property type="match status" value="1"/>
</dbReference>
<comment type="cofactor">
    <cofactor evidence="3">
        <name>Co(2+)</name>
        <dbReference type="ChEBI" id="CHEBI:48828"/>
    </cofactor>
</comment>
<dbReference type="PROSITE" id="PS01086">
    <property type="entry name" value="RIBUL_P_3_EPIMER_2"/>
    <property type="match status" value="1"/>
</dbReference>
<organism evidence="15 16">
    <name type="scientific">Rhodoplanes roseus</name>
    <dbReference type="NCBI Taxonomy" id="29409"/>
    <lineage>
        <taxon>Bacteria</taxon>
        <taxon>Pseudomonadati</taxon>
        <taxon>Pseudomonadota</taxon>
        <taxon>Alphaproteobacteria</taxon>
        <taxon>Hyphomicrobiales</taxon>
        <taxon>Nitrobacteraceae</taxon>
        <taxon>Rhodoplanes</taxon>
    </lineage>
</organism>
<feature type="binding site" evidence="10 13">
    <location>
        <position position="175"/>
    </location>
    <ligand>
        <name>a divalent metal cation</name>
        <dbReference type="ChEBI" id="CHEBI:60240"/>
    </ligand>
</feature>
<evidence type="ECO:0000256" key="8">
    <source>
        <dbReference type="ARBA" id="ARBA00022723"/>
    </source>
</evidence>
<dbReference type="NCBIfam" id="NF004076">
    <property type="entry name" value="PRK05581.1-4"/>
    <property type="match status" value="1"/>
</dbReference>
<reference evidence="15 16" key="1">
    <citation type="submission" date="2017-07" db="EMBL/GenBank/DDBJ databases">
        <title>Draft Genome Sequences of Select Purple Nonsulfur Bacteria.</title>
        <authorList>
            <person name="Lasarre B."/>
            <person name="Mckinlay J.B."/>
        </authorList>
    </citation>
    <scope>NUCLEOTIDE SEQUENCE [LARGE SCALE GENOMIC DNA]</scope>
    <source>
        <strain evidence="15 16">DSM 5909</strain>
    </source>
</reference>
<evidence type="ECO:0000256" key="6">
    <source>
        <dbReference type="ARBA" id="ARBA00009541"/>
    </source>
</evidence>
<comment type="cofactor">
    <cofactor evidence="2">
        <name>Mn(2+)</name>
        <dbReference type="ChEBI" id="CHEBI:29035"/>
    </cofactor>
</comment>
<dbReference type="PIRSF" id="PIRSF001461">
    <property type="entry name" value="RPE"/>
    <property type="match status" value="1"/>
</dbReference>
<dbReference type="Proteomes" id="UP000249130">
    <property type="component" value="Unassembled WGS sequence"/>
</dbReference>
<dbReference type="PROSITE" id="PS01085">
    <property type="entry name" value="RIBUL_P_3_EPIMER_1"/>
    <property type="match status" value="1"/>
</dbReference>
<dbReference type="PANTHER" id="PTHR11749">
    <property type="entry name" value="RIBULOSE-5-PHOSPHATE-3-EPIMERASE"/>
    <property type="match status" value="1"/>
</dbReference>
<dbReference type="GO" id="GO:0005737">
    <property type="term" value="C:cytoplasm"/>
    <property type="evidence" value="ECO:0007669"/>
    <property type="project" value="UniProtKB-ARBA"/>
</dbReference>
<evidence type="ECO:0000256" key="3">
    <source>
        <dbReference type="ARBA" id="ARBA00001941"/>
    </source>
</evidence>
<feature type="binding site" evidence="10 13">
    <location>
        <position position="33"/>
    </location>
    <ligand>
        <name>a divalent metal cation</name>
        <dbReference type="ChEBI" id="CHEBI:60240"/>
    </ligand>
</feature>
<name>A0A327L7Q5_9BRAD</name>
<comment type="similarity">
    <text evidence="6 10 11">Belongs to the ribulose-phosphate 3-epimerase family.</text>
</comment>
<dbReference type="FunFam" id="3.20.20.70:FF:000004">
    <property type="entry name" value="Ribulose-phosphate 3-epimerase"/>
    <property type="match status" value="1"/>
</dbReference>
<dbReference type="InterPro" id="IPR011060">
    <property type="entry name" value="RibuloseP-bd_barrel"/>
</dbReference>
<comment type="pathway">
    <text evidence="10">Carbohydrate degradation.</text>
</comment>
<dbReference type="AlphaFoldDB" id="A0A327L7Q5"/>
<evidence type="ECO:0000256" key="2">
    <source>
        <dbReference type="ARBA" id="ARBA00001936"/>
    </source>
</evidence>
<dbReference type="EMBL" id="NPEX01000013">
    <property type="protein sequence ID" value="RAI45532.1"/>
    <property type="molecule type" value="Genomic_DNA"/>
</dbReference>
<dbReference type="InterPro" id="IPR013785">
    <property type="entry name" value="Aldolase_TIM"/>
</dbReference>
<keyword evidence="9 10" id="KW-0413">Isomerase</keyword>
<evidence type="ECO:0000256" key="12">
    <source>
        <dbReference type="PIRSR" id="PIRSR001461-1"/>
    </source>
</evidence>
<feature type="binding site" evidence="10 14">
    <location>
        <begin position="197"/>
        <end position="198"/>
    </location>
    <ligand>
        <name>substrate</name>
    </ligand>
</feature>
<feature type="binding site" evidence="14">
    <location>
        <position position="177"/>
    </location>
    <ligand>
        <name>substrate</name>
    </ligand>
</feature>
<accession>A0A327L7Q5</accession>
<evidence type="ECO:0000256" key="5">
    <source>
        <dbReference type="ARBA" id="ARBA00001954"/>
    </source>
</evidence>
<dbReference type="Pfam" id="PF00834">
    <property type="entry name" value="Ribul_P_3_epim"/>
    <property type="match status" value="1"/>
</dbReference>
<comment type="cofactor">
    <cofactor evidence="10 13">
        <name>a divalent metal cation</name>
        <dbReference type="ChEBI" id="CHEBI:60240"/>
    </cofactor>
    <text evidence="10 13">Binds 1 divalent metal cation per subunit.</text>
</comment>
<evidence type="ECO:0000256" key="10">
    <source>
        <dbReference type="HAMAP-Rule" id="MF_02227"/>
    </source>
</evidence>
<dbReference type="HAMAP" id="MF_02227">
    <property type="entry name" value="RPE"/>
    <property type="match status" value="1"/>
</dbReference>
<feature type="active site" description="Proton donor" evidence="10 12">
    <location>
        <position position="175"/>
    </location>
</feature>
<comment type="function">
    <text evidence="10">Catalyzes the reversible epimerization of D-ribulose 5-phosphate to D-xylulose 5-phosphate.</text>
</comment>
<dbReference type="NCBIfam" id="TIGR01163">
    <property type="entry name" value="rpe"/>
    <property type="match status" value="1"/>
</dbReference>
<dbReference type="SUPFAM" id="SSF51366">
    <property type="entry name" value="Ribulose-phoshate binding barrel"/>
    <property type="match status" value="1"/>
</dbReference>
<feature type="binding site" evidence="10 14">
    <location>
        <position position="66"/>
    </location>
    <ligand>
        <name>substrate</name>
    </ligand>
</feature>
<keyword evidence="8 10" id="KW-0479">Metal-binding</keyword>
<evidence type="ECO:0000313" key="15">
    <source>
        <dbReference type="EMBL" id="RAI45532.1"/>
    </source>
</evidence>
<dbReference type="InterPro" id="IPR026019">
    <property type="entry name" value="Ribul_P_3_epim"/>
</dbReference>
<keyword evidence="13" id="KW-0170">Cobalt</keyword>
<dbReference type="GO" id="GO:0006098">
    <property type="term" value="P:pentose-phosphate shunt"/>
    <property type="evidence" value="ECO:0007669"/>
    <property type="project" value="UniProtKB-UniRule"/>
</dbReference>
<evidence type="ECO:0000256" key="11">
    <source>
        <dbReference type="PIRNR" id="PIRNR001461"/>
    </source>
</evidence>
<comment type="catalytic activity">
    <reaction evidence="1 10 11">
        <text>D-ribulose 5-phosphate = D-xylulose 5-phosphate</text>
        <dbReference type="Rhea" id="RHEA:13677"/>
        <dbReference type="ChEBI" id="CHEBI:57737"/>
        <dbReference type="ChEBI" id="CHEBI:58121"/>
        <dbReference type="EC" id="5.1.3.1"/>
    </reaction>
</comment>
<proteinExistence type="inferred from homology"/>
<dbReference type="GO" id="GO:0046872">
    <property type="term" value="F:metal ion binding"/>
    <property type="evidence" value="ECO:0007669"/>
    <property type="project" value="UniProtKB-UniRule"/>
</dbReference>
<feature type="binding site" evidence="10">
    <location>
        <begin position="175"/>
        <end position="177"/>
    </location>
    <ligand>
        <name>substrate</name>
    </ligand>
</feature>
<dbReference type="OrthoDB" id="1645589at2"/>